<evidence type="ECO:0000313" key="2">
    <source>
        <dbReference type="EMBL" id="KIJ05566.1"/>
    </source>
</evidence>
<proteinExistence type="predicted"/>
<reference evidence="3" key="2">
    <citation type="submission" date="2015-01" db="EMBL/GenBank/DDBJ databases">
        <title>Evolutionary Origins and Diversification of the Mycorrhizal Mutualists.</title>
        <authorList>
            <consortium name="DOE Joint Genome Institute"/>
            <consortium name="Mycorrhizal Genomics Consortium"/>
            <person name="Kohler A."/>
            <person name="Kuo A."/>
            <person name="Nagy L.G."/>
            <person name="Floudas D."/>
            <person name="Copeland A."/>
            <person name="Barry K.W."/>
            <person name="Cichocki N."/>
            <person name="Veneault-Fourrey C."/>
            <person name="LaButti K."/>
            <person name="Lindquist E.A."/>
            <person name="Lipzen A."/>
            <person name="Lundell T."/>
            <person name="Morin E."/>
            <person name="Murat C."/>
            <person name="Riley R."/>
            <person name="Ohm R."/>
            <person name="Sun H."/>
            <person name="Tunlid A."/>
            <person name="Henrissat B."/>
            <person name="Grigoriev I.V."/>
            <person name="Hibbett D.S."/>
            <person name="Martin F."/>
        </authorList>
    </citation>
    <scope>NUCLEOTIDE SEQUENCE [LARGE SCALE GENOMIC DNA]</scope>
    <source>
        <strain evidence="3">ATCC 200175</strain>
    </source>
</reference>
<reference evidence="2 3" key="1">
    <citation type="submission" date="2014-06" db="EMBL/GenBank/DDBJ databases">
        <authorList>
            <consortium name="DOE Joint Genome Institute"/>
            <person name="Kuo A."/>
            <person name="Kohler A."/>
            <person name="Nagy L.G."/>
            <person name="Floudas D."/>
            <person name="Copeland A."/>
            <person name="Barry K.W."/>
            <person name="Cichocki N."/>
            <person name="Veneault-Fourrey C."/>
            <person name="LaButti K."/>
            <person name="Lindquist E.A."/>
            <person name="Lipzen A."/>
            <person name="Lundell T."/>
            <person name="Morin E."/>
            <person name="Murat C."/>
            <person name="Sun H."/>
            <person name="Tunlid A."/>
            <person name="Henrissat B."/>
            <person name="Grigoriev I.V."/>
            <person name="Hibbett D.S."/>
            <person name="Martin F."/>
            <person name="Nordberg H.P."/>
            <person name="Cantor M.N."/>
            <person name="Hua S.X."/>
        </authorList>
    </citation>
    <scope>NUCLEOTIDE SEQUENCE [LARGE SCALE GENOMIC DNA]</scope>
    <source>
        <strain evidence="2 3">ATCC 200175</strain>
    </source>
</reference>
<feature type="region of interest" description="Disordered" evidence="1">
    <location>
        <begin position="152"/>
        <end position="178"/>
    </location>
</feature>
<accession>A0A0C9TEC3</accession>
<protein>
    <submittedName>
        <fullName evidence="2">Uncharacterized protein</fullName>
    </submittedName>
</protein>
<sequence>MAAELVMAGPGQPVTHRPHHDLESLFYVLLGICVFYDRPYHPKPEAQLAKCFDKYFNTFKPSLLKTITIQSDISWKPDIVSYISPYFRPLLPLLEHLCAKIILPMKGDTDRSFHSDELVTHVIFIEALVSALTSLDASHWIAVPKPRDNGNGFATTRGDASVPPGNPRPSKPTNLGPARVSPLSLLLLKHAGA</sequence>
<gene>
    <name evidence="2" type="ORF">PAXINDRAFT_21191</name>
</gene>
<evidence type="ECO:0000256" key="1">
    <source>
        <dbReference type="SAM" id="MobiDB-lite"/>
    </source>
</evidence>
<dbReference type="AlphaFoldDB" id="A0A0C9TEC3"/>
<dbReference type="HOGENOM" id="CLU_115048_0_0_1"/>
<evidence type="ECO:0000313" key="3">
    <source>
        <dbReference type="Proteomes" id="UP000053647"/>
    </source>
</evidence>
<name>A0A0C9TEC3_PAXIN</name>
<organism evidence="2 3">
    <name type="scientific">Paxillus involutus ATCC 200175</name>
    <dbReference type="NCBI Taxonomy" id="664439"/>
    <lineage>
        <taxon>Eukaryota</taxon>
        <taxon>Fungi</taxon>
        <taxon>Dikarya</taxon>
        <taxon>Basidiomycota</taxon>
        <taxon>Agaricomycotina</taxon>
        <taxon>Agaricomycetes</taxon>
        <taxon>Agaricomycetidae</taxon>
        <taxon>Boletales</taxon>
        <taxon>Paxilineae</taxon>
        <taxon>Paxillaceae</taxon>
        <taxon>Paxillus</taxon>
    </lineage>
</organism>
<dbReference type="Proteomes" id="UP000053647">
    <property type="component" value="Unassembled WGS sequence"/>
</dbReference>
<keyword evidence="3" id="KW-1185">Reference proteome</keyword>
<dbReference type="OrthoDB" id="2690194at2759"/>
<dbReference type="EMBL" id="KN820882">
    <property type="protein sequence ID" value="KIJ05566.1"/>
    <property type="molecule type" value="Genomic_DNA"/>
</dbReference>